<evidence type="ECO:0000256" key="3">
    <source>
        <dbReference type="ARBA" id="ARBA00018879"/>
    </source>
</evidence>
<dbReference type="InterPro" id="IPR012338">
    <property type="entry name" value="Beta-lactam/transpept-like"/>
</dbReference>
<dbReference type="InterPro" id="IPR045155">
    <property type="entry name" value="Beta-lactam_cat"/>
</dbReference>
<dbReference type="Proteomes" id="UP000465306">
    <property type="component" value="Unassembled WGS sequence"/>
</dbReference>
<reference evidence="9" key="3">
    <citation type="submission" date="2020-11" db="EMBL/GenBank/DDBJ databases">
        <title>Intraspecies plasmid and genomic variation of Mycobacterium kubicae revealed by the complete genome sequences of two clinical isolates.</title>
        <authorList>
            <person name="Hendrix J.R."/>
            <person name="Epperson L.E."/>
            <person name="Honda J.R."/>
            <person name="Strong M."/>
        </authorList>
    </citation>
    <scope>NUCLEOTIDE SEQUENCE</scope>
    <source>
        <strain evidence="9">JCM 13573</strain>
    </source>
</reference>
<dbReference type="NCBIfam" id="NF033103">
    <property type="entry name" value="bla_class_A"/>
    <property type="match status" value="1"/>
</dbReference>
<dbReference type="EMBL" id="CP065047">
    <property type="protein sequence ID" value="QPI39663.1"/>
    <property type="molecule type" value="Genomic_DNA"/>
</dbReference>
<dbReference type="Gene3D" id="3.40.710.10">
    <property type="entry name" value="DD-peptidase/beta-lactamase superfamily"/>
    <property type="match status" value="1"/>
</dbReference>
<comment type="similarity">
    <text evidence="1 6">Belongs to the class-A beta-lactamase family.</text>
</comment>
<dbReference type="PROSITE" id="PS00146">
    <property type="entry name" value="BETA_LACTAMASE_A"/>
    <property type="match status" value="1"/>
</dbReference>
<evidence type="ECO:0000313" key="11">
    <source>
        <dbReference type="Proteomes" id="UP000663583"/>
    </source>
</evidence>
<dbReference type="KEGG" id="mku:I2456_09525"/>
<evidence type="ECO:0000313" key="9">
    <source>
        <dbReference type="EMBL" id="QPI39663.1"/>
    </source>
</evidence>
<dbReference type="RefSeq" id="WP_085074519.1">
    <property type="nucleotide sequence ID" value="NZ_BLKU01000003.1"/>
</dbReference>
<gene>
    <name evidence="9" type="primary">bla</name>
    <name evidence="9" type="ORF">I2456_09525</name>
    <name evidence="8" type="ORF">MKUB_17680</name>
</gene>
<dbReference type="PRINTS" id="PR00118">
    <property type="entry name" value="BLACTAMASEA"/>
</dbReference>
<dbReference type="PANTHER" id="PTHR35333:SF3">
    <property type="entry name" value="BETA-LACTAMASE-TYPE TRANSPEPTIDASE FOLD CONTAINING PROTEIN"/>
    <property type="match status" value="1"/>
</dbReference>
<reference evidence="8 10" key="1">
    <citation type="journal article" date="2019" name="Emerg. Microbes Infect.">
        <title>Comprehensive subspecies identification of 175 nontuberculous mycobacteria species based on 7547 genomic profiles.</title>
        <authorList>
            <person name="Matsumoto Y."/>
            <person name="Kinjo T."/>
            <person name="Motooka D."/>
            <person name="Nabeya D."/>
            <person name="Jung N."/>
            <person name="Uechi K."/>
            <person name="Horii T."/>
            <person name="Iida T."/>
            <person name="Fujita J."/>
            <person name="Nakamura S."/>
        </authorList>
    </citation>
    <scope>NUCLEOTIDE SEQUENCE [LARGE SCALE GENOMIC DNA]</scope>
    <source>
        <strain evidence="8 10">JCM 13573</strain>
    </source>
</reference>
<dbReference type="GO" id="GO:0046677">
    <property type="term" value="P:response to antibiotic"/>
    <property type="evidence" value="ECO:0007669"/>
    <property type="project" value="UniProtKB-UniRule"/>
</dbReference>
<protein>
    <recommendedName>
        <fullName evidence="3 6">Beta-lactamase</fullName>
        <ecNumber evidence="2 6">3.5.2.6</ecNumber>
    </recommendedName>
</protein>
<proteinExistence type="inferred from homology"/>
<accession>A0AAX1JDP6</accession>
<keyword evidence="5 6" id="KW-0046">Antibiotic resistance</keyword>
<dbReference type="GO" id="GO:0008800">
    <property type="term" value="F:beta-lactamase activity"/>
    <property type="evidence" value="ECO:0007669"/>
    <property type="project" value="UniProtKB-UniRule"/>
</dbReference>
<dbReference type="EMBL" id="BLKU01000003">
    <property type="protein sequence ID" value="GFG64278.1"/>
    <property type="molecule type" value="Genomic_DNA"/>
</dbReference>
<dbReference type="Proteomes" id="UP000663583">
    <property type="component" value="Chromosome"/>
</dbReference>
<dbReference type="PANTHER" id="PTHR35333">
    <property type="entry name" value="BETA-LACTAMASE"/>
    <property type="match status" value="1"/>
</dbReference>
<evidence type="ECO:0000256" key="6">
    <source>
        <dbReference type="RuleBase" id="RU361140"/>
    </source>
</evidence>
<dbReference type="InterPro" id="IPR023650">
    <property type="entry name" value="Beta-lactam_class-A_AS"/>
</dbReference>
<keyword evidence="10" id="KW-1185">Reference proteome</keyword>
<dbReference type="GO" id="GO:0030655">
    <property type="term" value="P:beta-lactam antibiotic catabolic process"/>
    <property type="evidence" value="ECO:0007669"/>
    <property type="project" value="InterPro"/>
</dbReference>
<comment type="catalytic activity">
    <reaction evidence="6">
        <text>a beta-lactam + H2O = a substituted beta-amino acid</text>
        <dbReference type="Rhea" id="RHEA:20401"/>
        <dbReference type="ChEBI" id="CHEBI:15377"/>
        <dbReference type="ChEBI" id="CHEBI:35627"/>
        <dbReference type="ChEBI" id="CHEBI:140347"/>
        <dbReference type="EC" id="3.5.2.6"/>
    </reaction>
</comment>
<dbReference type="SUPFAM" id="SSF56601">
    <property type="entry name" value="beta-lactamase/transpeptidase-like"/>
    <property type="match status" value="1"/>
</dbReference>
<keyword evidence="4 6" id="KW-0378">Hydrolase</keyword>
<evidence type="ECO:0000256" key="2">
    <source>
        <dbReference type="ARBA" id="ARBA00012865"/>
    </source>
</evidence>
<feature type="domain" description="Beta-lactamase class A catalytic" evidence="7">
    <location>
        <begin position="28"/>
        <end position="243"/>
    </location>
</feature>
<evidence type="ECO:0000256" key="5">
    <source>
        <dbReference type="ARBA" id="ARBA00023251"/>
    </source>
</evidence>
<dbReference type="InterPro" id="IPR000871">
    <property type="entry name" value="Beta-lactam_class-A"/>
</dbReference>
<dbReference type="AlphaFoldDB" id="A0AAX1JDP6"/>
<evidence type="ECO:0000313" key="8">
    <source>
        <dbReference type="EMBL" id="GFG64278.1"/>
    </source>
</evidence>
<evidence type="ECO:0000256" key="4">
    <source>
        <dbReference type="ARBA" id="ARBA00022801"/>
    </source>
</evidence>
<evidence type="ECO:0000256" key="1">
    <source>
        <dbReference type="ARBA" id="ARBA00009009"/>
    </source>
</evidence>
<sequence>MLTGWPRAVAAPTDRIDELESQYHAFAGVYAQDLDSGHTVTHRADDPFAMCSTFKAYAAGRVLQKAQGGELDLDQATFIDPNELQPNSPVTAPHAGHSMPLAQLCAAALQRSDNTAANLLLQAIGGPPAITEFARSIGDDRTRLDRWEVELNTAIPGDPRDTSTPRALGAGIQNLLAGTVLAPPQRRQLETWMRGNVTSTMRAGLPPGWTTADKTGSGDYGSTNDVGIAYGPNGQRVLLAIMTRSQAADPDADALQPLIADVTRAVLPALAG</sequence>
<evidence type="ECO:0000313" key="10">
    <source>
        <dbReference type="Proteomes" id="UP000465306"/>
    </source>
</evidence>
<name>A0AAX1JDP6_9MYCO</name>
<reference evidence="8" key="2">
    <citation type="submission" date="2020-02" db="EMBL/GenBank/DDBJ databases">
        <authorList>
            <person name="Matsumoto Y."/>
            <person name="Kinjo T."/>
            <person name="Motooka D."/>
            <person name="Nabeya D."/>
            <person name="Jung N."/>
            <person name="Uechi K."/>
            <person name="Horii T."/>
            <person name="Iida T."/>
            <person name="Fujita J."/>
            <person name="Nakamura S."/>
        </authorList>
    </citation>
    <scope>NUCLEOTIDE SEQUENCE</scope>
    <source>
        <strain evidence="8">JCM 13573</strain>
    </source>
</reference>
<organism evidence="9 11">
    <name type="scientific">Mycobacterium kubicae</name>
    <dbReference type="NCBI Taxonomy" id="120959"/>
    <lineage>
        <taxon>Bacteria</taxon>
        <taxon>Bacillati</taxon>
        <taxon>Actinomycetota</taxon>
        <taxon>Actinomycetes</taxon>
        <taxon>Mycobacteriales</taxon>
        <taxon>Mycobacteriaceae</taxon>
        <taxon>Mycobacterium</taxon>
        <taxon>Mycobacterium simiae complex</taxon>
    </lineage>
</organism>
<dbReference type="Pfam" id="PF13354">
    <property type="entry name" value="Beta-lactamase2"/>
    <property type="match status" value="1"/>
</dbReference>
<evidence type="ECO:0000259" key="7">
    <source>
        <dbReference type="Pfam" id="PF13354"/>
    </source>
</evidence>
<dbReference type="EC" id="3.5.2.6" evidence="2 6"/>